<accession>A0A072VFY4</accession>
<name>A0A072VFY4_MEDTR</name>
<gene>
    <name evidence="1" type="ordered locus">MTR_1g037380</name>
</gene>
<sequence length="70" mass="8155">MAHWTCIVPRWEFVCLPRRINENFFGGIKPKDMNMDDKFELTLENAQPVLVVPIKVTNHRELSSVDKDNA</sequence>
<dbReference type="EnsemblPlants" id="KEH40909">
    <property type="protein sequence ID" value="KEH40909"/>
    <property type="gene ID" value="MTR_1g037380"/>
</dbReference>
<proteinExistence type="predicted"/>
<protein>
    <submittedName>
        <fullName evidence="1 2">Uncharacterized protein</fullName>
    </submittedName>
</protein>
<evidence type="ECO:0000313" key="2">
    <source>
        <dbReference type="EnsemblPlants" id="KEH40909"/>
    </source>
</evidence>
<dbReference type="Proteomes" id="UP000002051">
    <property type="component" value="Unassembled WGS sequence"/>
</dbReference>
<reference evidence="1 3" key="2">
    <citation type="journal article" date="2014" name="BMC Genomics">
        <title>An improved genome release (version Mt4.0) for the model legume Medicago truncatula.</title>
        <authorList>
            <person name="Tang H."/>
            <person name="Krishnakumar V."/>
            <person name="Bidwell S."/>
            <person name="Rosen B."/>
            <person name="Chan A."/>
            <person name="Zhou S."/>
            <person name="Gentzbittel L."/>
            <person name="Childs K.L."/>
            <person name="Yandell M."/>
            <person name="Gundlach H."/>
            <person name="Mayer K.F."/>
            <person name="Schwartz D.C."/>
            <person name="Town C.D."/>
        </authorList>
    </citation>
    <scope>GENOME REANNOTATION</scope>
    <source>
        <strain evidence="1">A17</strain>
        <strain evidence="2 3">cv. Jemalong A17</strain>
    </source>
</reference>
<dbReference type="EMBL" id="CM001217">
    <property type="protein sequence ID" value="KEH40909.1"/>
    <property type="molecule type" value="Genomic_DNA"/>
</dbReference>
<keyword evidence="3" id="KW-1185">Reference proteome</keyword>
<dbReference type="HOGENOM" id="CLU_2761539_0_0_1"/>
<reference evidence="2" key="3">
    <citation type="submission" date="2015-04" db="UniProtKB">
        <authorList>
            <consortium name="EnsemblPlants"/>
        </authorList>
    </citation>
    <scope>IDENTIFICATION</scope>
    <source>
        <strain evidence="2">cv. Jemalong A17</strain>
    </source>
</reference>
<dbReference type="AlphaFoldDB" id="A0A072VFY4"/>
<evidence type="ECO:0000313" key="3">
    <source>
        <dbReference type="Proteomes" id="UP000002051"/>
    </source>
</evidence>
<organism evidence="1 3">
    <name type="scientific">Medicago truncatula</name>
    <name type="common">Barrel medic</name>
    <name type="synonym">Medicago tribuloides</name>
    <dbReference type="NCBI Taxonomy" id="3880"/>
    <lineage>
        <taxon>Eukaryota</taxon>
        <taxon>Viridiplantae</taxon>
        <taxon>Streptophyta</taxon>
        <taxon>Embryophyta</taxon>
        <taxon>Tracheophyta</taxon>
        <taxon>Spermatophyta</taxon>
        <taxon>Magnoliopsida</taxon>
        <taxon>eudicotyledons</taxon>
        <taxon>Gunneridae</taxon>
        <taxon>Pentapetalae</taxon>
        <taxon>rosids</taxon>
        <taxon>fabids</taxon>
        <taxon>Fabales</taxon>
        <taxon>Fabaceae</taxon>
        <taxon>Papilionoideae</taxon>
        <taxon>50 kb inversion clade</taxon>
        <taxon>NPAAA clade</taxon>
        <taxon>Hologalegina</taxon>
        <taxon>IRL clade</taxon>
        <taxon>Trifolieae</taxon>
        <taxon>Medicago</taxon>
    </lineage>
</organism>
<evidence type="ECO:0000313" key="1">
    <source>
        <dbReference type="EMBL" id="KEH40909.1"/>
    </source>
</evidence>
<reference evidence="1 3" key="1">
    <citation type="journal article" date="2011" name="Nature">
        <title>The Medicago genome provides insight into the evolution of rhizobial symbioses.</title>
        <authorList>
            <person name="Young N.D."/>
            <person name="Debelle F."/>
            <person name="Oldroyd G.E."/>
            <person name="Geurts R."/>
            <person name="Cannon S.B."/>
            <person name="Udvardi M.K."/>
            <person name="Benedito V.A."/>
            <person name="Mayer K.F."/>
            <person name="Gouzy J."/>
            <person name="Schoof H."/>
            <person name="Van de Peer Y."/>
            <person name="Proost S."/>
            <person name="Cook D.R."/>
            <person name="Meyers B.C."/>
            <person name="Spannagl M."/>
            <person name="Cheung F."/>
            <person name="De Mita S."/>
            <person name="Krishnakumar V."/>
            <person name="Gundlach H."/>
            <person name="Zhou S."/>
            <person name="Mudge J."/>
            <person name="Bharti A.K."/>
            <person name="Murray J.D."/>
            <person name="Naoumkina M.A."/>
            <person name="Rosen B."/>
            <person name="Silverstein K.A."/>
            <person name="Tang H."/>
            <person name="Rombauts S."/>
            <person name="Zhao P.X."/>
            <person name="Zhou P."/>
            <person name="Barbe V."/>
            <person name="Bardou P."/>
            <person name="Bechner M."/>
            <person name="Bellec A."/>
            <person name="Berger A."/>
            <person name="Berges H."/>
            <person name="Bidwell S."/>
            <person name="Bisseling T."/>
            <person name="Choisne N."/>
            <person name="Couloux A."/>
            <person name="Denny R."/>
            <person name="Deshpande S."/>
            <person name="Dai X."/>
            <person name="Doyle J.J."/>
            <person name="Dudez A.M."/>
            <person name="Farmer A.D."/>
            <person name="Fouteau S."/>
            <person name="Franken C."/>
            <person name="Gibelin C."/>
            <person name="Gish J."/>
            <person name="Goldstein S."/>
            <person name="Gonzalez A.J."/>
            <person name="Green P.J."/>
            <person name="Hallab A."/>
            <person name="Hartog M."/>
            <person name="Hua A."/>
            <person name="Humphray S.J."/>
            <person name="Jeong D.H."/>
            <person name="Jing Y."/>
            <person name="Jocker A."/>
            <person name="Kenton S.M."/>
            <person name="Kim D.J."/>
            <person name="Klee K."/>
            <person name="Lai H."/>
            <person name="Lang C."/>
            <person name="Lin S."/>
            <person name="Macmil S.L."/>
            <person name="Magdelenat G."/>
            <person name="Matthews L."/>
            <person name="McCorrison J."/>
            <person name="Monaghan E.L."/>
            <person name="Mun J.H."/>
            <person name="Najar F.Z."/>
            <person name="Nicholson C."/>
            <person name="Noirot C."/>
            <person name="O'Bleness M."/>
            <person name="Paule C.R."/>
            <person name="Poulain J."/>
            <person name="Prion F."/>
            <person name="Qin B."/>
            <person name="Qu C."/>
            <person name="Retzel E.F."/>
            <person name="Riddle C."/>
            <person name="Sallet E."/>
            <person name="Samain S."/>
            <person name="Samson N."/>
            <person name="Sanders I."/>
            <person name="Saurat O."/>
            <person name="Scarpelli C."/>
            <person name="Schiex T."/>
            <person name="Segurens B."/>
            <person name="Severin A.J."/>
            <person name="Sherrier D.J."/>
            <person name="Shi R."/>
            <person name="Sims S."/>
            <person name="Singer S.R."/>
            <person name="Sinharoy S."/>
            <person name="Sterck L."/>
            <person name="Viollet A."/>
            <person name="Wang B.B."/>
            <person name="Wang K."/>
            <person name="Wang M."/>
            <person name="Wang X."/>
            <person name="Warfsmann J."/>
            <person name="Weissenbach J."/>
            <person name="White D.D."/>
            <person name="White J.D."/>
            <person name="Wiley G.B."/>
            <person name="Wincker P."/>
            <person name="Xing Y."/>
            <person name="Yang L."/>
            <person name="Yao Z."/>
            <person name="Ying F."/>
            <person name="Zhai J."/>
            <person name="Zhou L."/>
            <person name="Zuber A."/>
            <person name="Denarie J."/>
            <person name="Dixon R.A."/>
            <person name="May G.D."/>
            <person name="Schwartz D.C."/>
            <person name="Rogers J."/>
            <person name="Quetier F."/>
            <person name="Town C.D."/>
            <person name="Roe B.A."/>
        </authorList>
    </citation>
    <scope>NUCLEOTIDE SEQUENCE [LARGE SCALE GENOMIC DNA]</scope>
    <source>
        <strain evidence="1">A17</strain>
        <strain evidence="2 3">cv. Jemalong A17</strain>
    </source>
</reference>